<proteinExistence type="predicted"/>
<organism evidence="1 2">
    <name type="scientific">Pleurotus cornucopiae</name>
    <name type="common">Cornucopia mushroom</name>
    <dbReference type="NCBI Taxonomy" id="5321"/>
    <lineage>
        <taxon>Eukaryota</taxon>
        <taxon>Fungi</taxon>
        <taxon>Dikarya</taxon>
        <taxon>Basidiomycota</taxon>
        <taxon>Agaricomycotina</taxon>
        <taxon>Agaricomycetes</taxon>
        <taxon>Agaricomycetidae</taxon>
        <taxon>Agaricales</taxon>
        <taxon>Pleurotineae</taxon>
        <taxon>Pleurotaceae</taxon>
        <taxon>Pleurotus</taxon>
    </lineage>
</organism>
<comment type="caution">
    <text evidence="1">The sequence shown here is derived from an EMBL/GenBank/DDBJ whole genome shotgun (WGS) entry which is preliminary data.</text>
</comment>
<gene>
    <name evidence="1" type="ORF">CCMSSC00406_0003713</name>
</gene>
<protein>
    <submittedName>
        <fullName evidence="1">Uncharacterized protein</fullName>
    </submittedName>
</protein>
<accession>A0ACB7ISX2</accession>
<evidence type="ECO:0000313" key="1">
    <source>
        <dbReference type="EMBL" id="KAG9220614.1"/>
    </source>
</evidence>
<evidence type="ECO:0000313" key="2">
    <source>
        <dbReference type="Proteomes" id="UP000824881"/>
    </source>
</evidence>
<dbReference type="Proteomes" id="UP000824881">
    <property type="component" value="Unassembled WGS sequence"/>
</dbReference>
<name>A0ACB7ISX2_PLECO</name>
<sequence length="438" mass="47801">MRVTRSASKAALASTPVETPQATPARAVAKRKATSTGTGSKKPRKTTKNERTADEAQEQRDTPSLPVFAIPPRVLADDDSDVVPAVLSFSFEEAKNHLIKADARFEGLFNEVTCKPYEKLERVHPFQALATSILGQQISWMAARSINHRFVRLYNPTLPEKPSDVVTDTSDLFPTPDQVAKIDVSILRTAGLSGRKAEYGQHENYTVLNFVEHRIVQDLASRFSDGRLSTSKLLNANDEELAEMLIEVRGIGRWTVDMFAIFSLRRPDILPVGDLGVQRGVARWFLALHSPTYNISISPDKVTGGELKSTLLDDDDDDEEGTLPVFGTASTTPVEPQDMSSVPPGGVAATPMPDGSKKNVAAMPPPLTPATRKILTSTNAPATPLPNGLTASDLKSRLDGKKKIKGALITPQEMEELTAPWKPYRSLAVYYMWALADG</sequence>
<reference evidence="1 2" key="1">
    <citation type="journal article" date="2021" name="Appl. Environ. Microbiol.">
        <title>Genetic linkage and physical mapping for an oyster mushroom Pleurotus cornucopiae and QTL analysis for the trait cap color.</title>
        <authorList>
            <person name="Zhang Y."/>
            <person name="Gao W."/>
            <person name="Sonnenberg A."/>
            <person name="Chen Q."/>
            <person name="Zhang J."/>
            <person name="Huang C."/>
        </authorList>
    </citation>
    <scope>NUCLEOTIDE SEQUENCE [LARGE SCALE GENOMIC DNA]</scope>
    <source>
        <strain evidence="1">CCMSSC00406</strain>
    </source>
</reference>
<dbReference type="EMBL" id="WQMT02000007">
    <property type="protein sequence ID" value="KAG9220614.1"/>
    <property type="molecule type" value="Genomic_DNA"/>
</dbReference>
<keyword evidence="2" id="KW-1185">Reference proteome</keyword>